<dbReference type="Pfam" id="PF10292">
    <property type="entry name" value="7TM_GPCR_Srab"/>
    <property type="match status" value="1"/>
</dbReference>
<evidence type="ECO:0000256" key="1">
    <source>
        <dbReference type="ARBA" id="ARBA00004141"/>
    </source>
</evidence>
<dbReference type="Proteomes" id="UP000887563">
    <property type="component" value="Unplaced"/>
</dbReference>
<dbReference type="WBParaSite" id="Minc3s02593g30803">
    <property type="protein sequence ID" value="Minc3s02593g30803"/>
    <property type="gene ID" value="Minc3s02593g30803"/>
</dbReference>
<evidence type="ECO:0000313" key="6">
    <source>
        <dbReference type="Proteomes" id="UP000887563"/>
    </source>
</evidence>
<dbReference type="PANTHER" id="PTHR46561:SF11">
    <property type="entry name" value="SERPENTINE RECEPTOR CLASS ALPHA_BETA-14"/>
    <property type="match status" value="1"/>
</dbReference>
<dbReference type="GO" id="GO:0016020">
    <property type="term" value="C:membrane"/>
    <property type="evidence" value="ECO:0007669"/>
    <property type="project" value="UniProtKB-SubCell"/>
</dbReference>
<evidence type="ECO:0000256" key="3">
    <source>
        <dbReference type="ARBA" id="ARBA00022989"/>
    </source>
</evidence>
<evidence type="ECO:0000256" key="2">
    <source>
        <dbReference type="ARBA" id="ARBA00022692"/>
    </source>
</evidence>
<sequence>MNQTQCIAAEASVIDKEYNIVRVLHFIFGLIFIIMLVRIVWSYRTRSLKLHKNLILLLANILLLNTLLVLSYFLAVFMNFIVLYTYNNSCDCLIQIWVVYLIRIPFYLQIAGSPLFHFAIMIERILATVYVKIYENQGKKIGVISTIIVWIFTLMFGFYVYITSSMDVNTFSHPMVYLTLTSIYNSQLLIDIHSFFLILVICIAIADYYLINRNKKIKSNFSITTYSLSQSYQTKQNILVMKIIFPLDFSYTFVYALFNILSTFIRSKRSEYGQLVYVRTYDGIIL</sequence>
<dbReference type="InterPro" id="IPR053286">
    <property type="entry name" value="Nematode_rcpt-like_srab"/>
</dbReference>
<keyword evidence="3 5" id="KW-1133">Transmembrane helix</keyword>
<protein>
    <submittedName>
        <fullName evidence="7">G_PROTEIN_RECEP_F1_2 domain-containing protein</fullName>
    </submittedName>
</protein>
<name>A0A914MWJ9_MELIC</name>
<evidence type="ECO:0000256" key="4">
    <source>
        <dbReference type="ARBA" id="ARBA00023136"/>
    </source>
</evidence>
<accession>A0A914MWJ9</accession>
<feature type="transmembrane region" description="Helical" evidence="5">
    <location>
        <begin position="141"/>
        <end position="162"/>
    </location>
</feature>
<dbReference type="AlphaFoldDB" id="A0A914MWJ9"/>
<feature type="transmembrane region" description="Helical" evidence="5">
    <location>
        <begin position="20"/>
        <end position="41"/>
    </location>
</feature>
<reference evidence="7" key="1">
    <citation type="submission" date="2022-11" db="UniProtKB">
        <authorList>
            <consortium name="WormBaseParasite"/>
        </authorList>
    </citation>
    <scope>IDENTIFICATION</scope>
</reference>
<evidence type="ECO:0000313" key="7">
    <source>
        <dbReference type="WBParaSite" id="Minc3s02593g30803"/>
    </source>
</evidence>
<evidence type="ECO:0000256" key="5">
    <source>
        <dbReference type="SAM" id="Phobius"/>
    </source>
</evidence>
<keyword evidence="4 5" id="KW-0472">Membrane</keyword>
<proteinExistence type="predicted"/>
<dbReference type="InterPro" id="IPR019408">
    <property type="entry name" value="7TM_GPCR_serpentine_rcpt_Srab"/>
</dbReference>
<feature type="transmembrane region" description="Helical" evidence="5">
    <location>
        <begin position="53"/>
        <end position="82"/>
    </location>
</feature>
<dbReference type="Gene3D" id="1.20.1070.10">
    <property type="entry name" value="Rhodopsin 7-helix transmembrane proteins"/>
    <property type="match status" value="1"/>
</dbReference>
<feature type="transmembrane region" description="Helical" evidence="5">
    <location>
        <begin position="94"/>
        <end position="120"/>
    </location>
</feature>
<comment type="subcellular location">
    <subcellularLocation>
        <location evidence="1">Membrane</location>
        <topology evidence="1">Multi-pass membrane protein</topology>
    </subcellularLocation>
</comment>
<dbReference type="PANTHER" id="PTHR46561">
    <property type="entry name" value="SERPENTINE RECEPTOR, CLASS AB (CLASS A-LIKE)-RELATED"/>
    <property type="match status" value="1"/>
</dbReference>
<feature type="transmembrane region" description="Helical" evidence="5">
    <location>
        <begin position="192"/>
        <end position="211"/>
    </location>
</feature>
<keyword evidence="6" id="KW-1185">Reference proteome</keyword>
<keyword evidence="2 5" id="KW-0812">Transmembrane</keyword>
<feature type="transmembrane region" description="Helical" evidence="5">
    <location>
        <begin position="243"/>
        <end position="265"/>
    </location>
</feature>
<organism evidence="6 7">
    <name type="scientific">Meloidogyne incognita</name>
    <name type="common">Southern root-knot nematode worm</name>
    <name type="synonym">Oxyuris incognita</name>
    <dbReference type="NCBI Taxonomy" id="6306"/>
    <lineage>
        <taxon>Eukaryota</taxon>
        <taxon>Metazoa</taxon>
        <taxon>Ecdysozoa</taxon>
        <taxon>Nematoda</taxon>
        <taxon>Chromadorea</taxon>
        <taxon>Rhabditida</taxon>
        <taxon>Tylenchina</taxon>
        <taxon>Tylenchomorpha</taxon>
        <taxon>Tylenchoidea</taxon>
        <taxon>Meloidogynidae</taxon>
        <taxon>Meloidogyninae</taxon>
        <taxon>Meloidogyne</taxon>
        <taxon>Meloidogyne incognita group</taxon>
    </lineage>
</organism>